<organism evidence="3 4">
    <name type="scientific">Fistulifera solaris</name>
    <name type="common">Oleaginous diatom</name>
    <dbReference type="NCBI Taxonomy" id="1519565"/>
    <lineage>
        <taxon>Eukaryota</taxon>
        <taxon>Sar</taxon>
        <taxon>Stramenopiles</taxon>
        <taxon>Ochrophyta</taxon>
        <taxon>Bacillariophyta</taxon>
        <taxon>Bacillariophyceae</taxon>
        <taxon>Bacillariophycidae</taxon>
        <taxon>Naviculales</taxon>
        <taxon>Naviculaceae</taxon>
        <taxon>Fistulifera</taxon>
    </lineage>
</organism>
<protein>
    <recommendedName>
        <fullName evidence="2">WW domain-containing protein</fullName>
    </recommendedName>
</protein>
<dbReference type="Gene3D" id="2.20.70.10">
    <property type="match status" value="1"/>
</dbReference>
<dbReference type="InterPro" id="IPR036915">
    <property type="entry name" value="Cyclin-like_sf"/>
</dbReference>
<dbReference type="InterPro" id="IPR006671">
    <property type="entry name" value="Cyclin_N"/>
</dbReference>
<dbReference type="PANTHER" id="PTHR14248">
    <property type="entry name" value="CYCLIN Y, ISOFORM A"/>
    <property type="match status" value="1"/>
</dbReference>
<feature type="region of interest" description="Disordered" evidence="1">
    <location>
        <begin position="212"/>
        <end position="270"/>
    </location>
</feature>
<keyword evidence="4" id="KW-1185">Reference proteome</keyword>
<feature type="domain" description="WW" evidence="2">
    <location>
        <begin position="92"/>
        <end position="120"/>
    </location>
</feature>
<evidence type="ECO:0000256" key="1">
    <source>
        <dbReference type="SAM" id="MobiDB-lite"/>
    </source>
</evidence>
<feature type="compositionally biased region" description="Basic residues" evidence="1">
    <location>
        <begin position="62"/>
        <end position="71"/>
    </location>
</feature>
<gene>
    <name evidence="3" type="ORF">FisN_3Lh462</name>
</gene>
<feature type="compositionally biased region" description="Basic and acidic residues" evidence="1">
    <location>
        <begin position="47"/>
        <end position="61"/>
    </location>
</feature>
<proteinExistence type="predicted"/>
<comment type="caution">
    <text evidence="3">The sequence shown here is derived from an EMBL/GenBank/DDBJ whole genome shotgun (WGS) entry which is preliminary data.</text>
</comment>
<dbReference type="Gene3D" id="1.10.472.10">
    <property type="entry name" value="Cyclin-like"/>
    <property type="match status" value="1"/>
</dbReference>
<dbReference type="AlphaFoldDB" id="A0A1Z5J8D8"/>
<evidence type="ECO:0000313" key="3">
    <source>
        <dbReference type="EMBL" id="GAX10260.1"/>
    </source>
</evidence>
<dbReference type="PROSITE" id="PS50020">
    <property type="entry name" value="WW_DOMAIN_2"/>
    <property type="match status" value="1"/>
</dbReference>
<dbReference type="SUPFAM" id="SSF51045">
    <property type="entry name" value="WW domain"/>
    <property type="match status" value="1"/>
</dbReference>
<dbReference type="Proteomes" id="UP000198406">
    <property type="component" value="Unassembled WGS sequence"/>
</dbReference>
<feature type="compositionally biased region" description="Polar residues" evidence="1">
    <location>
        <begin position="329"/>
        <end position="341"/>
    </location>
</feature>
<feature type="region of interest" description="Disordered" evidence="1">
    <location>
        <begin position="47"/>
        <end position="86"/>
    </location>
</feature>
<dbReference type="EMBL" id="BDSP01000016">
    <property type="protein sequence ID" value="GAX10260.1"/>
    <property type="molecule type" value="Genomic_DNA"/>
</dbReference>
<dbReference type="InterPro" id="IPR036020">
    <property type="entry name" value="WW_dom_sf"/>
</dbReference>
<dbReference type="OrthoDB" id="10250320at2759"/>
<reference evidence="3 4" key="1">
    <citation type="journal article" date="2015" name="Plant Cell">
        <title>Oil accumulation by the oleaginous diatom Fistulifera solaris as revealed by the genome and transcriptome.</title>
        <authorList>
            <person name="Tanaka T."/>
            <person name="Maeda Y."/>
            <person name="Veluchamy A."/>
            <person name="Tanaka M."/>
            <person name="Abida H."/>
            <person name="Marechal E."/>
            <person name="Bowler C."/>
            <person name="Muto M."/>
            <person name="Sunaga Y."/>
            <person name="Tanaka M."/>
            <person name="Yoshino T."/>
            <person name="Taniguchi T."/>
            <person name="Fukuda Y."/>
            <person name="Nemoto M."/>
            <person name="Matsumoto M."/>
            <person name="Wong P.S."/>
            <person name="Aburatani S."/>
            <person name="Fujibuchi W."/>
        </authorList>
    </citation>
    <scope>NUCLEOTIDE SEQUENCE [LARGE SCALE GENOMIC DNA]</scope>
    <source>
        <strain evidence="3 4">JPCC DA0580</strain>
    </source>
</reference>
<name>A0A1Z5J8D8_FISSO</name>
<dbReference type="SMART" id="SM00456">
    <property type="entry name" value="WW"/>
    <property type="match status" value="1"/>
</dbReference>
<dbReference type="Pfam" id="PF00397">
    <property type="entry name" value="WW"/>
    <property type="match status" value="1"/>
</dbReference>
<sequence>MQMKTIEKLMKNYSKEEIGLLVRAFVEDLSFWEASASKSPEQIKLIDRLASDDSNPKTDTRRGKKNSRRSKKNEMDAPESPLSENNIEQCNWKSAVDPVTKKVYYYDTIQRKPQWHKPEELTIFEKKKKREFRRQQRAFFKQMEAKLLESLARGEVMPGIARENVAKAGPPKEPIVITARSSKVRTISCMNEELLAELQRSDGDDSNIPFPAANISSGNMVIGDGRSHGRLASSGPPPSWLEGRPPLPHRRLASAASPPREPKDLSSVSKELDCCKHDSMDLSPEQSDLKTDVKVASHSIDNDLLEGEHLLDEPPLDDSNNKNIDIHTGTAQQIDSKSSTEIARPNAVKAHNRRNTGGTIFVKSTMQNPDIDATIRCICGIYRVHIVESSSRQKQTEPHDVPPYQQRVDVDIFRHDYTGNHYGDRSKSYVSNRHLPSLAAIESFFKRFYEKSLMEHDTLIMSLIYVERLIRETNGRVSPTPETWESILFSCMVLASKVWDDYSMWNVDFSTVSMTNHNRSQFNLKRINELEFSVLSCLNFNVKVTASEYAKYYYYIRDMLAKSGLTEHAVFPLKKQQSKLKDNPSDRSSQIARPDRNRAQSFDLHSLRPQKEHIGPDSVCLEQLLISMKR</sequence>
<dbReference type="Pfam" id="PF00134">
    <property type="entry name" value="Cyclin_N"/>
    <property type="match status" value="1"/>
</dbReference>
<dbReference type="SUPFAM" id="SSF47954">
    <property type="entry name" value="Cyclin-like"/>
    <property type="match status" value="1"/>
</dbReference>
<dbReference type="InterPro" id="IPR001202">
    <property type="entry name" value="WW_dom"/>
</dbReference>
<feature type="compositionally biased region" description="Basic and acidic residues" evidence="1">
    <location>
        <begin position="260"/>
        <end position="270"/>
    </location>
</feature>
<feature type="region of interest" description="Disordered" evidence="1">
    <location>
        <begin position="576"/>
        <end position="607"/>
    </location>
</feature>
<evidence type="ECO:0000313" key="4">
    <source>
        <dbReference type="Proteomes" id="UP000198406"/>
    </source>
</evidence>
<accession>A0A1Z5J8D8</accession>
<dbReference type="CDD" id="cd00201">
    <property type="entry name" value="WW"/>
    <property type="match status" value="1"/>
</dbReference>
<dbReference type="InParanoid" id="A0A1Z5J8D8"/>
<feature type="region of interest" description="Disordered" evidence="1">
    <location>
        <begin position="329"/>
        <end position="350"/>
    </location>
</feature>
<dbReference type="CDD" id="cd20540">
    <property type="entry name" value="CYCLIN_CCNY_like"/>
    <property type="match status" value="1"/>
</dbReference>
<evidence type="ECO:0000259" key="2">
    <source>
        <dbReference type="PROSITE" id="PS50020"/>
    </source>
</evidence>